<reference evidence="1 2" key="1">
    <citation type="submission" date="2016-07" db="EMBL/GenBank/DDBJ databases">
        <title>Pervasive Adenine N6-methylation of Active Genes in Fungi.</title>
        <authorList>
            <consortium name="DOE Joint Genome Institute"/>
            <person name="Mondo S.J."/>
            <person name="Dannebaum R.O."/>
            <person name="Kuo R.C."/>
            <person name="Labutti K."/>
            <person name="Haridas S."/>
            <person name="Kuo A."/>
            <person name="Salamov A."/>
            <person name="Ahrendt S.R."/>
            <person name="Lipzen A."/>
            <person name="Sullivan W."/>
            <person name="Andreopoulos W.B."/>
            <person name="Clum A."/>
            <person name="Lindquist E."/>
            <person name="Daum C."/>
            <person name="Ramamoorthy G.K."/>
            <person name="Gryganskyi A."/>
            <person name="Culley D."/>
            <person name="Magnuson J.K."/>
            <person name="James T.Y."/>
            <person name="O'Malley M.A."/>
            <person name="Stajich J.E."/>
            <person name="Spatafora J.W."/>
            <person name="Visel A."/>
            <person name="Grigoriev I.V."/>
        </authorList>
    </citation>
    <scope>NUCLEOTIDE SEQUENCE [LARGE SCALE GENOMIC DNA]</scope>
    <source>
        <strain evidence="1 2">ATCC 12442</strain>
    </source>
</reference>
<evidence type="ECO:0000313" key="1">
    <source>
        <dbReference type="EMBL" id="ORX70806.1"/>
    </source>
</evidence>
<proteinExistence type="predicted"/>
<feature type="non-terminal residue" evidence="1">
    <location>
        <position position="1"/>
    </location>
</feature>
<comment type="caution">
    <text evidence="1">The sequence shown here is derived from an EMBL/GenBank/DDBJ whole genome shotgun (WGS) entry which is preliminary data.</text>
</comment>
<sequence>PLTWKRSNPTSNSSWKMVYQNMFSSFLLLSDGYVASELTICFTNSRQNENSTDMGDTISQYLHMHLPALTSISSRDRPHFRTYIRRIFVNWSYAFTSESSDSFDFSELKGRSICRKLSFCRFLTSLLQTQTCLLPHLSVAFDSLNIVGGIDVLTQMNLRFPFSERISLRLSDNAVEDTQEYSTFTESIFSSFSVATWARLEVEHYIPVSINSELNIPCLHISAPLFIAYYLSYPYWKHLCVESYHYDKQHRHFTIFPWIVRSSARYTSRFPLVFDP</sequence>
<protein>
    <submittedName>
        <fullName evidence="1">Uncharacterized protein</fullName>
    </submittedName>
</protein>
<evidence type="ECO:0000313" key="2">
    <source>
        <dbReference type="Proteomes" id="UP000193922"/>
    </source>
</evidence>
<organism evidence="1 2">
    <name type="scientific">Linderina pennispora</name>
    <dbReference type="NCBI Taxonomy" id="61395"/>
    <lineage>
        <taxon>Eukaryota</taxon>
        <taxon>Fungi</taxon>
        <taxon>Fungi incertae sedis</taxon>
        <taxon>Zoopagomycota</taxon>
        <taxon>Kickxellomycotina</taxon>
        <taxon>Kickxellomycetes</taxon>
        <taxon>Kickxellales</taxon>
        <taxon>Kickxellaceae</taxon>
        <taxon>Linderina</taxon>
    </lineage>
</organism>
<dbReference type="AlphaFoldDB" id="A0A1Y1WC58"/>
<name>A0A1Y1WC58_9FUNG</name>
<keyword evidence="2" id="KW-1185">Reference proteome</keyword>
<dbReference type="Proteomes" id="UP000193922">
    <property type="component" value="Unassembled WGS sequence"/>
</dbReference>
<dbReference type="GeneID" id="63803951"/>
<dbReference type="RefSeq" id="XP_040744385.1">
    <property type="nucleotide sequence ID" value="XM_040887303.1"/>
</dbReference>
<gene>
    <name evidence="1" type="ORF">DL89DRAFT_266933</name>
</gene>
<accession>A0A1Y1WC58</accession>
<dbReference type="EMBL" id="MCFD01000005">
    <property type="protein sequence ID" value="ORX70806.1"/>
    <property type="molecule type" value="Genomic_DNA"/>
</dbReference>